<dbReference type="OrthoDB" id="9801997at2"/>
<feature type="domain" description="Carboxymuconolactone decarboxylase-like" evidence="1">
    <location>
        <begin position="17"/>
        <end position="96"/>
    </location>
</feature>
<dbReference type="STRING" id="173990.SAMN05660691_02781"/>
<dbReference type="Gene3D" id="1.20.1290.10">
    <property type="entry name" value="AhpD-like"/>
    <property type="match status" value="1"/>
</dbReference>
<keyword evidence="3" id="KW-1185">Reference proteome</keyword>
<dbReference type="InterPro" id="IPR004675">
    <property type="entry name" value="AhpD_core"/>
</dbReference>
<dbReference type="RefSeq" id="WP_092794477.1">
    <property type="nucleotide sequence ID" value="NZ_FNXF01000011.1"/>
</dbReference>
<organism evidence="2 3">
    <name type="scientific">Rheinheimera pacifica</name>
    <dbReference type="NCBI Taxonomy" id="173990"/>
    <lineage>
        <taxon>Bacteria</taxon>
        <taxon>Pseudomonadati</taxon>
        <taxon>Pseudomonadota</taxon>
        <taxon>Gammaproteobacteria</taxon>
        <taxon>Chromatiales</taxon>
        <taxon>Chromatiaceae</taxon>
        <taxon>Rheinheimera</taxon>
    </lineage>
</organism>
<reference evidence="3" key="1">
    <citation type="submission" date="2016-10" db="EMBL/GenBank/DDBJ databases">
        <authorList>
            <person name="Varghese N."/>
            <person name="Submissions S."/>
        </authorList>
    </citation>
    <scope>NUCLEOTIDE SEQUENCE [LARGE SCALE GENOMIC DNA]</scope>
    <source>
        <strain evidence="3">DSM 17616</strain>
    </source>
</reference>
<dbReference type="AlphaFoldDB" id="A0A1H6MHU1"/>
<dbReference type="InterPro" id="IPR029032">
    <property type="entry name" value="AhpD-like"/>
</dbReference>
<sequence>MTPRIDRNDVYKLQPTLVKALGSLGEAAGQVIETSLVHLLHLRISQLNGCAFCLHMHAAEARHDGEQQQRLDVLAAWQETHFFSARERAALRWAEALTLLAKQQVSDDIYTELTAQFNQQEIVNLSAVIVTMNAWNRIAVGFQFQPQQNKD</sequence>
<dbReference type="PANTHER" id="PTHR34846">
    <property type="entry name" value="4-CARBOXYMUCONOLACTONE DECARBOXYLASE FAMILY PROTEIN (AFU_ORTHOLOGUE AFUA_6G11590)"/>
    <property type="match status" value="1"/>
</dbReference>
<dbReference type="Pfam" id="PF02627">
    <property type="entry name" value="CMD"/>
    <property type="match status" value="1"/>
</dbReference>
<protein>
    <submittedName>
        <fullName evidence="2">Alkylhydroperoxidase AhpD family core domain-containing protein</fullName>
    </submittedName>
</protein>
<evidence type="ECO:0000313" key="3">
    <source>
        <dbReference type="Proteomes" id="UP000199371"/>
    </source>
</evidence>
<dbReference type="PANTHER" id="PTHR34846:SF10">
    <property type="entry name" value="CYTOPLASMIC PROTEIN"/>
    <property type="match status" value="1"/>
</dbReference>
<dbReference type="GO" id="GO:0051920">
    <property type="term" value="F:peroxiredoxin activity"/>
    <property type="evidence" value="ECO:0007669"/>
    <property type="project" value="InterPro"/>
</dbReference>
<keyword evidence="2" id="KW-0560">Oxidoreductase</keyword>
<dbReference type="InterPro" id="IPR003779">
    <property type="entry name" value="CMD-like"/>
</dbReference>
<accession>A0A1H6MHU1</accession>
<dbReference type="SUPFAM" id="SSF69118">
    <property type="entry name" value="AhpD-like"/>
    <property type="match status" value="1"/>
</dbReference>
<evidence type="ECO:0000259" key="1">
    <source>
        <dbReference type="Pfam" id="PF02627"/>
    </source>
</evidence>
<dbReference type="Proteomes" id="UP000199371">
    <property type="component" value="Unassembled WGS sequence"/>
</dbReference>
<dbReference type="EMBL" id="FNXF01000011">
    <property type="protein sequence ID" value="SEI01209.1"/>
    <property type="molecule type" value="Genomic_DNA"/>
</dbReference>
<dbReference type="NCBIfam" id="TIGR00778">
    <property type="entry name" value="ahpD_dom"/>
    <property type="match status" value="1"/>
</dbReference>
<proteinExistence type="predicted"/>
<evidence type="ECO:0000313" key="2">
    <source>
        <dbReference type="EMBL" id="SEI01209.1"/>
    </source>
</evidence>
<name>A0A1H6MHU1_9GAMM</name>
<gene>
    <name evidence="2" type="ORF">SAMN05660691_02781</name>
</gene>
<keyword evidence="2" id="KW-0575">Peroxidase</keyword>